<dbReference type="AlphaFoldDB" id="A0A7W3P5P5"/>
<sequence length="84" mass="8634">MSTTTVLVIVAVVVVVAVLCVVAAVRARKVSAQASQRMGLPDLGALSADQPIVPPAAEGSADESTQVRTEDVTHDHASGERGRN</sequence>
<comment type="caution">
    <text evidence="3">The sequence shown here is derived from an EMBL/GenBank/DDBJ whole genome shotgun (WGS) entry which is preliminary data.</text>
</comment>
<gene>
    <name evidence="3" type="ORF">FHX74_001687</name>
</gene>
<dbReference type="Proteomes" id="UP000523079">
    <property type="component" value="Unassembled WGS sequence"/>
</dbReference>
<protein>
    <submittedName>
        <fullName evidence="3">Uncharacterized protein</fullName>
    </submittedName>
</protein>
<evidence type="ECO:0000256" key="1">
    <source>
        <dbReference type="SAM" id="MobiDB-lite"/>
    </source>
</evidence>
<evidence type="ECO:0000313" key="3">
    <source>
        <dbReference type="EMBL" id="MBA8794082.1"/>
    </source>
</evidence>
<dbReference type="EMBL" id="JACGWT010000002">
    <property type="protein sequence ID" value="MBA8794082.1"/>
    <property type="molecule type" value="Genomic_DNA"/>
</dbReference>
<name>A0A7W3P5P5_9ACTN</name>
<proteinExistence type="predicted"/>
<evidence type="ECO:0000256" key="2">
    <source>
        <dbReference type="SAM" id="Phobius"/>
    </source>
</evidence>
<accession>A0A7W3P5P5</accession>
<keyword evidence="2" id="KW-0472">Membrane</keyword>
<keyword evidence="2" id="KW-1133">Transmembrane helix</keyword>
<reference evidence="3 4" key="1">
    <citation type="submission" date="2020-07" db="EMBL/GenBank/DDBJ databases">
        <title>Sequencing the genomes of 1000 actinobacteria strains.</title>
        <authorList>
            <person name="Klenk H.-P."/>
        </authorList>
    </citation>
    <scope>NUCLEOTIDE SEQUENCE [LARGE SCALE GENOMIC DNA]</scope>
    <source>
        <strain evidence="3 4">DSM 100723</strain>
    </source>
</reference>
<keyword evidence="4" id="KW-1185">Reference proteome</keyword>
<keyword evidence="2" id="KW-0812">Transmembrane</keyword>
<organism evidence="3 4">
    <name type="scientific">Microlunatus kandeliicorticis</name>
    <dbReference type="NCBI Taxonomy" id="1759536"/>
    <lineage>
        <taxon>Bacteria</taxon>
        <taxon>Bacillati</taxon>
        <taxon>Actinomycetota</taxon>
        <taxon>Actinomycetes</taxon>
        <taxon>Propionibacteriales</taxon>
        <taxon>Propionibacteriaceae</taxon>
        <taxon>Microlunatus</taxon>
    </lineage>
</organism>
<feature type="region of interest" description="Disordered" evidence="1">
    <location>
        <begin position="49"/>
        <end position="84"/>
    </location>
</feature>
<evidence type="ECO:0000313" key="4">
    <source>
        <dbReference type="Proteomes" id="UP000523079"/>
    </source>
</evidence>
<dbReference type="RefSeq" id="WP_182559601.1">
    <property type="nucleotide sequence ID" value="NZ_JACGWT010000002.1"/>
</dbReference>
<feature type="transmembrane region" description="Helical" evidence="2">
    <location>
        <begin position="6"/>
        <end position="27"/>
    </location>
</feature>
<feature type="compositionally biased region" description="Basic and acidic residues" evidence="1">
    <location>
        <begin position="68"/>
        <end position="84"/>
    </location>
</feature>